<protein>
    <submittedName>
        <fullName evidence="1">Phosphate ABC transporter substrate-binding protein</fullName>
    </submittedName>
</protein>
<reference evidence="1 2" key="1">
    <citation type="submission" date="2017-01" db="EMBL/GenBank/DDBJ databases">
        <title>Novel large sulfur bacteria in the metagenomes of groundwater-fed chemosynthetic microbial mats in the Lake Huron basin.</title>
        <authorList>
            <person name="Sharrar A.M."/>
            <person name="Flood B.E."/>
            <person name="Bailey J.V."/>
            <person name="Jones D.S."/>
            <person name="Biddanda B."/>
            <person name="Ruberg S.A."/>
            <person name="Marcus D.N."/>
            <person name="Dick G.J."/>
        </authorList>
    </citation>
    <scope>NUCLEOTIDE SEQUENCE [LARGE SCALE GENOMIC DNA]</scope>
    <source>
        <strain evidence="1">A8</strain>
    </source>
</reference>
<dbReference type="AlphaFoldDB" id="A0A1Y1QTQ6"/>
<evidence type="ECO:0000313" key="2">
    <source>
        <dbReference type="Proteomes" id="UP000192491"/>
    </source>
</evidence>
<dbReference type="Gene3D" id="3.40.190.10">
    <property type="entry name" value="Periplasmic binding protein-like II"/>
    <property type="match status" value="2"/>
</dbReference>
<dbReference type="SUPFAM" id="SSF53850">
    <property type="entry name" value="Periplasmic binding protein-like II"/>
    <property type="match status" value="1"/>
</dbReference>
<evidence type="ECO:0000313" key="1">
    <source>
        <dbReference type="EMBL" id="OQX13104.1"/>
    </source>
</evidence>
<dbReference type="Pfam" id="PF12974">
    <property type="entry name" value="Phosphonate-bd"/>
    <property type="match status" value="1"/>
</dbReference>
<comment type="caution">
    <text evidence="1">The sequence shown here is derived from an EMBL/GenBank/DDBJ whole genome shotgun (WGS) entry which is preliminary data.</text>
</comment>
<organism evidence="1 2">
    <name type="scientific">Thiothrix lacustris</name>
    <dbReference type="NCBI Taxonomy" id="525917"/>
    <lineage>
        <taxon>Bacteria</taxon>
        <taxon>Pseudomonadati</taxon>
        <taxon>Pseudomonadota</taxon>
        <taxon>Gammaproteobacteria</taxon>
        <taxon>Thiotrichales</taxon>
        <taxon>Thiotrichaceae</taxon>
        <taxon>Thiothrix</taxon>
    </lineage>
</organism>
<dbReference type="EMBL" id="MTEJ01000052">
    <property type="protein sequence ID" value="OQX13104.1"/>
    <property type="molecule type" value="Genomic_DNA"/>
</dbReference>
<gene>
    <name evidence="1" type="ORF">BWK73_13150</name>
</gene>
<sequence length="249" mass="27827">MKPYVMSVSPDFPPAQIAGWYIFNTWLQRQLDVPIHVSLFDDFASQRMVIQQDGIDLVYANPFDAAMLVREKGFTAIATPLHKSDEAIIAVAVDSPVRCIEDLSAGIRIAATDDPDVNLIAMIMLEPADLSAQNVQTQTVDTYVLVAKRLLQGQADVGFFLRDAFEALSGMIRRQLRELIRSEIHVIRHVLLAGPRLQAQHEQLRRILPAMSLDPKGQGVLGSMGLQGWEIQEQEDTEFMIDLMDTLVS</sequence>
<accession>A0A1Y1QTQ6</accession>
<name>A0A1Y1QTQ6_9GAMM</name>
<proteinExistence type="predicted"/>
<dbReference type="Proteomes" id="UP000192491">
    <property type="component" value="Unassembled WGS sequence"/>
</dbReference>